<protein>
    <submittedName>
        <fullName evidence="3">Nucleotide-binding universal stress UspA family protein</fullName>
    </submittedName>
</protein>
<evidence type="ECO:0000313" key="3">
    <source>
        <dbReference type="EMBL" id="RKD69520.1"/>
    </source>
</evidence>
<dbReference type="Gene3D" id="3.40.50.620">
    <property type="entry name" value="HUPs"/>
    <property type="match status" value="2"/>
</dbReference>
<proteinExistence type="inferred from homology"/>
<evidence type="ECO:0000259" key="2">
    <source>
        <dbReference type="Pfam" id="PF00582"/>
    </source>
</evidence>
<accession>A0A419UWL3</accession>
<dbReference type="SUPFAM" id="SSF52402">
    <property type="entry name" value="Adenine nucleotide alpha hydrolases-like"/>
    <property type="match status" value="2"/>
</dbReference>
<dbReference type="OrthoDB" id="2426295at2"/>
<feature type="domain" description="UspA" evidence="2">
    <location>
        <begin position="5"/>
        <end position="144"/>
    </location>
</feature>
<dbReference type="PRINTS" id="PR01438">
    <property type="entry name" value="UNVRSLSTRESS"/>
</dbReference>
<dbReference type="Pfam" id="PF00582">
    <property type="entry name" value="Usp"/>
    <property type="match status" value="2"/>
</dbReference>
<dbReference type="InterPro" id="IPR006015">
    <property type="entry name" value="Universal_stress_UspA"/>
</dbReference>
<evidence type="ECO:0000313" key="4">
    <source>
        <dbReference type="Proteomes" id="UP000285120"/>
    </source>
</evidence>
<dbReference type="CDD" id="cd00293">
    <property type="entry name" value="USP-like"/>
    <property type="match status" value="2"/>
</dbReference>
<organism evidence="3 4">
    <name type="scientific">Sinobaca qinghaiensis</name>
    <dbReference type="NCBI Taxonomy" id="342944"/>
    <lineage>
        <taxon>Bacteria</taxon>
        <taxon>Bacillati</taxon>
        <taxon>Bacillota</taxon>
        <taxon>Bacilli</taxon>
        <taxon>Bacillales</taxon>
        <taxon>Sporolactobacillaceae</taxon>
        <taxon>Sinobaca</taxon>
    </lineage>
</organism>
<dbReference type="AlphaFoldDB" id="A0A419UWL3"/>
<feature type="domain" description="UspA" evidence="2">
    <location>
        <begin position="151"/>
        <end position="292"/>
    </location>
</feature>
<keyword evidence="4" id="KW-1185">Reference proteome</keyword>
<evidence type="ECO:0000256" key="1">
    <source>
        <dbReference type="ARBA" id="ARBA00008791"/>
    </source>
</evidence>
<dbReference type="EMBL" id="RAPK01000011">
    <property type="protein sequence ID" value="RKD69520.1"/>
    <property type="molecule type" value="Genomic_DNA"/>
</dbReference>
<dbReference type="PANTHER" id="PTHR46268:SF6">
    <property type="entry name" value="UNIVERSAL STRESS PROTEIN UP12"/>
    <property type="match status" value="1"/>
</dbReference>
<sequence>MKTRYKTILVAADGSEESHFALKRSIELAKTNESRLVITHVVDYRNYSRMQLYSPYVLPAAEEKGQVILDECKEIAEKSGVSSVSISMQQGMPKSKIPKEIAAEFAADLIVSGASGAGTFEKFIVGSVSGGIARHASCDVLIVRDNPERKYQTIMIPVDGSDTGLDAFKKGIAMAKKSGASVVIAHAMHTPMVSSADHYRDHILETFKENGEKLINEYSRMAKEEGMEDDKLVLSLQAGSPKLILPKETAHRHHVDLIIVGASGLSSTERFFLGSVSEGIARRAACDVLIIRNHQ</sequence>
<name>A0A419UWL3_9BACL</name>
<comment type="similarity">
    <text evidence="1">Belongs to the universal stress protein A family.</text>
</comment>
<reference evidence="3 4" key="1">
    <citation type="submission" date="2018-09" db="EMBL/GenBank/DDBJ databases">
        <title>Genomic Encyclopedia of Archaeal and Bacterial Type Strains, Phase II (KMG-II): from individual species to whole genera.</title>
        <authorList>
            <person name="Goeker M."/>
        </authorList>
    </citation>
    <scope>NUCLEOTIDE SEQUENCE [LARGE SCALE GENOMIC DNA]</scope>
    <source>
        <strain evidence="3 4">DSM 17008</strain>
    </source>
</reference>
<dbReference type="InterPro" id="IPR006016">
    <property type="entry name" value="UspA"/>
</dbReference>
<dbReference type="RefSeq" id="WP_120194085.1">
    <property type="nucleotide sequence ID" value="NZ_RAPK01000011.1"/>
</dbReference>
<dbReference type="InterPro" id="IPR014729">
    <property type="entry name" value="Rossmann-like_a/b/a_fold"/>
</dbReference>
<gene>
    <name evidence="3" type="ORF">ATL39_2940</name>
</gene>
<dbReference type="PANTHER" id="PTHR46268">
    <property type="entry name" value="STRESS RESPONSE PROTEIN NHAX"/>
    <property type="match status" value="1"/>
</dbReference>
<comment type="caution">
    <text evidence="3">The sequence shown here is derived from an EMBL/GenBank/DDBJ whole genome shotgun (WGS) entry which is preliminary data.</text>
</comment>
<dbReference type="Proteomes" id="UP000285120">
    <property type="component" value="Unassembled WGS sequence"/>
</dbReference>